<dbReference type="InterPro" id="IPR045851">
    <property type="entry name" value="AMP-bd_C_sf"/>
</dbReference>
<dbReference type="InterPro" id="IPR000873">
    <property type="entry name" value="AMP-dep_synth/lig_dom"/>
</dbReference>
<dbReference type="SUPFAM" id="SSF56801">
    <property type="entry name" value="Acetyl-CoA synthetase-like"/>
    <property type="match status" value="1"/>
</dbReference>
<comment type="similarity">
    <text evidence="2">Belongs to the ATP-dependent AMP-binding enzyme family.</text>
</comment>
<keyword evidence="5" id="KW-0436">Ligase</keyword>
<evidence type="ECO:0000259" key="19">
    <source>
        <dbReference type="Pfam" id="PF00501"/>
    </source>
</evidence>
<evidence type="ECO:0000256" key="10">
    <source>
        <dbReference type="ARBA" id="ARBA00023055"/>
    </source>
</evidence>
<keyword evidence="12 18" id="KW-0472">Membrane</keyword>
<evidence type="ECO:0000256" key="2">
    <source>
        <dbReference type="ARBA" id="ARBA00006432"/>
    </source>
</evidence>
<dbReference type="Gene3D" id="3.30.300.30">
    <property type="match status" value="1"/>
</dbReference>
<evidence type="ECO:0000256" key="11">
    <source>
        <dbReference type="ARBA" id="ARBA00023098"/>
    </source>
</evidence>
<keyword evidence="9 18" id="KW-1133">Transmembrane helix</keyword>
<evidence type="ECO:0000313" key="20">
    <source>
        <dbReference type="EMBL" id="KAK3522166.1"/>
    </source>
</evidence>
<dbReference type="PANTHER" id="PTHR43107:SF16">
    <property type="entry name" value="LONG-CHAIN FATTY ACID TRANSPORT PROTEIN 6-LIKE"/>
    <property type="match status" value="1"/>
</dbReference>
<organism evidence="20 21">
    <name type="scientific">Hemibagrus guttatus</name>
    <dbReference type="NCBI Taxonomy" id="175788"/>
    <lineage>
        <taxon>Eukaryota</taxon>
        <taxon>Metazoa</taxon>
        <taxon>Chordata</taxon>
        <taxon>Craniata</taxon>
        <taxon>Vertebrata</taxon>
        <taxon>Euteleostomi</taxon>
        <taxon>Actinopterygii</taxon>
        <taxon>Neopterygii</taxon>
        <taxon>Teleostei</taxon>
        <taxon>Ostariophysi</taxon>
        <taxon>Siluriformes</taxon>
        <taxon>Bagridae</taxon>
        <taxon>Hemibagrus</taxon>
    </lineage>
</organism>
<evidence type="ECO:0000256" key="17">
    <source>
        <dbReference type="ARBA" id="ARBA00048666"/>
    </source>
</evidence>
<evidence type="ECO:0000256" key="9">
    <source>
        <dbReference type="ARBA" id="ARBA00022989"/>
    </source>
</evidence>
<evidence type="ECO:0000256" key="4">
    <source>
        <dbReference type="ARBA" id="ARBA00022475"/>
    </source>
</evidence>
<gene>
    <name evidence="20" type="ORF">QTP70_026984</name>
</gene>
<evidence type="ECO:0000256" key="7">
    <source>
        <dbReference type="ARBA" id="ARBA00022741"/>
    </source>
</evidence>
<dbReference type="PROSITE" id="PS00455">
    <property type="entry name" value="AMP_BINDING"/>
    <property type="match status" value="1"/>
</dbReference>
<keyword evidence="21" id="KW-1185">Reference proteome</keyword>
<evidence type="ECO:0000256" key="13">
    <source>
        <dbReference type="ARBA" id="ARBA00024484"/>
    </source>
</evidence>
<keyword evidence="7" id="KW-0547">Nucleotide-binding</keyword>
<keyword evidence="4" id="KW-1003">Cell membrane</keyword>
<keyword evidence="6 18" id="KW-0812">Transmembrane</keyword>
<evidence type="ECO:0000256" key="18">
    <source>
        <dbReference type="SAM" id="Phobius"/>
    </source>
</evidence>
<dbReference type="FunFam" id="3.40.50.12780:FF:000005">
    <property type="entry name" value="Solute carrier family 27 member 6"/>
    <property type="match status" value="1"/>
</dbReference>
<dbReference type="EC" id="6.2.1.3" evidence="14"/>
<comment type="catalytic activity">
    <reaction evidence="15">
        <text>a very long-chain fatty acid + ATP + CoA = a very long-chain fatty acyl-CoA + AMP + diphosphate</text>
        <dbReference type="Rhea" id="RHEA:54536"/>
        <dbReference type="ChEBI" id="CHEBI:30616"/>
        <dbReference type="ChEBI" id="CHEBI:33019"/>
        <dbReference type="ChEBI" id="CHEBI:57287"/>
        <dbReference type="ChEBI" id="CHEBI:58950"/>
        <dbReference type="ChEBI" id="CHEBI:138261"/>
        <dbReference type="ChEBI" id="CHEBI:456215"/>
    </reaction>
    <physiologicalReaction direction="left-to-right" evidence="15">
        <dbReference type="Rhea" id="RHEA:54537"/>
    </physiologicalReaction>
</comment>
<evidence type="ECO:0000313" key="21">
    <source>
        <dbReference type="Proteomes" id="UP001274896"/>
    </source>
</evidence>
<protein>
    <recommendedName>
        <fullName evidence="14">long-chain-fatty-acid--CoA ligase</fullName>
        <ecNumber evidence="14">6.2.1.3</ecNumber>
    </recommendedName>
    <alternativeName>
        <fullName evidence="16">Long-chain-fatty-acid--CoA ligase</fullName>
    </alternativeName>
</protein>
<dbReference type="GO" id="GO:0005789">
    <property type="term" value="C:endoplasmic reticulum membrane"/>
    <property type="evidence" value="ECO:0007669"/>
    <property type="project" value="TreeGrafter"/>
</dbReference>
<dbReference type="EMBL" id="JAUCMX010000015">
    <property type="protein sequence ID" value="KAK3522166.1"/>
    <property type="molecule type" value="Genomic_DNA"/>
</dbReference>
<dbReference type="AlphaFoldDB" id="A0AAE0UVF1"/>
<keyword evidence="11" id="KW-0443">Lipid metabolism</keyword>
<dbReference type="Gene3D" id="3.40.50.12780">
    <property type="entry name" value="N-terminal domain of ligase-like"/>
    <property type="match status" value="1"/>
</dbReference>
<evidence type="ECO:0000256" key="14">
    <source>
        <dbReference type="ARBA" id="ARBA00026121"/>
    </source>
</evidence>
<dbReference type="GO" id="GO:0044539">
    <property type="term" value="P:long-chain fatty acid import into cell"/>
    <property type="evidence" value="ECO:0007669"/>
    <property type="project" value="TreeGrafter"/>
</dbReference>
<dbReference type="GO" id="GO:0000166">
    <property type="term" value="F:nucleotide binding"/>
    <property type="evidence" value="ECO:0007669"/>
    <property type="project" value="UniProtKB-KW"/>
</dbReference>
<dbReference type="Proteomes" id="UP001274896">
    <property type="component" value="Unassembled WGS sequence"/>
</dbReference>
<comment type="catalytic activity">
    <reaction evidence="17">
        <text>tetracosanoate + ATP + CoA = tetracosanoyl-CoA + AMP + diphosphate</text>
        <dbReference type="Rhea" id="RHEA:33639"/>
        <dbReference type="ChEBI" id="CHEBI:30616"/>
        <dbReference type="ChEBI" id="CHEBI:31014"/>
        <dbReference type="ChEBI" id="CHEBI:33019"/>
        <dbReference type="ChEBI" id="CHEBI:57287"/>
        <dbReference type="ChEBI" id="CHEBI:65052"/>
        <dbReference type="ChEBI" id="CHEBI:456215"/>
    </reaction>
    <physiologicalReaction direction="left-to-right" evidence="17">
        <dbReference type="Rhea" id="RHEA:33640"/>
    </physiologicalReaction>
</comment>
<comment type="subcellular location">
    <subcellularLocation>
        <location evidence="1">Cell membrane</location>
        <topology evidence="1">Multi-pass membrane protein</topology>
    </subcellularLocation>
</comment>
<name>A0AAE0UVF1_9TELE</name>
<feature type="transmembrane region" description="Helical" evidence="18">
    <location>
        <begin position="6"/>
        <end position="26"/>
    </location>
</feature>
<reference evidence="20" key="1">
    <citation type="submission" date="2023-06" db="EMBL/GenBank/DDBJ databases">
        <title>Male Hemibagrus guttatus genome.</title>
        <authorList>
            <person name="Bian C."/>
        </authorList>
    </citation>
    <scope>NUCLEOTIDE SEQUENCE</scope>
    <source>
        <strain evidence="20">Male_cb2023</strain>
        <tissue evidence="20">Muscle</tissue>
    </source>
</reference>
<evidence type="ECO:0000256" key="6">
    <source>
        <dbReference type="ARBA" id="ARBA00022692"/>
    </source>
</evidence>
<evidence type="ECO:0000256" key="12">
    <source>
        <dbReference type="ARBA" id="ARBA00023136"/>
    </source>
</evidence>
<keyword evidence="10" id="KW-0445">Lipid transport</keyword>
<keyword evidence="8" id="KW-0276">Fatty acid metabolism</keyword>
<feature type="domain" description="AMP-dependent synthetase/ligase" evidence="19">
    <location>
        <begin position="63"/>
        <end position="374"/>
    </location>
</feature>
<dbReference type="GO" id="GO:0005324">
    <property type="term" value="F:long-chain fatty acid transmembrane transporter activity"/>
    <property type="evidence" value="ECO:0007669"/>
    <property type="project" value="TreeGrafter"/>
</dbReference>
<dbReference type="GO" id="GO:0005886">
    <property type="term" value="C:plasma membrane"/>
    <property type="evidence" value="ECO:0007669"/>
    <property type="project" value="UniProtKB-SubCell"/>
</dbReference>
<dbReference type="PANTHER" id="PTHR43107">
    <property type="entry name" value="LONG-CHAIN FATTY ACID TRANSPORT PROTEIN"/>
    <property type="match status" value="1"/>
</dbReference>
<evidence type="ECO:0000256" key="16">
    <source>
        <dbReference type="ARBA" id="ARBA00041297"/>
    </source>
</evidence>
<sequence>MISWAFPIWTFFAGVGALLFYQRLFYPYFWEDLMYSLKVRKVGKAMMAKMKRGVLTYLDRFIDQAKQSPGKPFIVYEQEVLTYMDVHLRSNKFANVFRSEVGVKHGDIVALWMSNEPDFLCAWFGLSKLGCEVAFLNTNIKSKSLQHCLQSCGAKVLIVGSDLIQVLDDVLPALSDNDINVWVTEKSCTRQSIGTLLDKVELASEKNPQVDIPPPILTSNFLFIFTSGTTGLPKAARVSHIKAVMSMAFFRLCGANRNDTIYLTLPLYHMAASLLGIGGCIDLGATCVLKKKFSASQFWKDCSKYEVTVFQYIGELCRYLINQPKTPEEMAHNVRIAAGSGLRADVWKDFSRRFGKIRICEAYGLTEASIGFVNYTTEIGPIGRASYFNKRSLPFEFIKCHPETYEPVRTDKGRCVKVNKGEVGLLVAPLSFTNPFLGYAGNKTMSEKKLLRDVFKEGDVYFNTGDLMLQDHRDFVYFKDRIGDTFRTSINFFSNLSNSSSSVGSDHTGQPSLPTWKGENVATTEVSEVLGCLEFLQDVNIYGVTVPGYEGRAGMAAVVLKEGHDLDGESLYNHLVQNLPSYAWPLFLRVQTFLDVTETFKQQKKKLVEDGFCPQAVQAPLYFLDSSKKTYIPLCRSVYDDIVSGKIRL</sequence>
<keyword evidence="3" id="KW-0813">Transport</keyword>
<dbReference type="InterPro" id="IPR020845">
    <property type="entry name" value="AMP-binding_CS"/>
</dbReference>
<dbReference type="InterPro" id="IPR042099">
    <property type="entry name" value="ANL_N_sf"/>
</dbReference>
<proteinExistence type="inferred from homology"/>
<dbReference type="Pfam" id="PF00501">
    <property type="entry name" value="AMP-binding"/>
    <property type="match status" value="1"/>
</dbReference>
<comment type="catalytic activity">
    <reaction evidence="13">
        <text>a long-chain fatty acid + ATP + CoA = a long-chain fatty acyl-CoA + AMP + diphosphate</text>
        <dbReference type="Rhea" id="RHEA:15421"/>
        <dbReference type="ChEBI" id="CHEBI:30616"/>
        <dbReference type="ChEBI" id="CHEBI:33019"/>
        <dbReference type="ChEBI" id="CHEBI:57287"/>
        <dbReference type="ChEBI" id="CHEBI:57560"/>
        <dbReference type="ChEBI" id="CHEBI:83139"/>
        <dbReference type="ChEBI" id="CHEBI:456215"/>
        <dbReference type="EC" id="6.2.1.3"/>
    </reaction>
    <physiologicalReaction direction="left-to-right" evidence="13">
        <dbReference type="Rhea" id="RHEA:15422"/>
    </physiologicalReaction>
</comment>
<accession>A0AAE0UVF1</accession>
<evidence type="ECO:0000256" key="15">
    <source>
        <dbReference type="ARBA" id="ARBA00036527"/>
    </source>
</evidence>
<evidence type="ECO:0000256" key="5">
    <source>
        <dbReference type="ARBA" id="ARBA00022598"/>
    </source>
</evidence>
<evidence type="ECO:0000256" key="1">
    <source>
        <dbReference type="ARBA" id="ARBA00004651"/>
    </source>
</evidence>
<comment type="caution">
    <text evidence="20">The sequence shown here is derived from an EMBL/GenBank/DDBJ whole genome shotgun (WGS) entry which is preliminary data.</text>
</comment>
<dbReference type="GO" id="GO:0004467">
    <property type="term" value="F:long-chain fatty acid-CoA ligase activity"/>
    <property type="evidence" value="ECO:0007669"/>
    <property type="project" value="UniProtKB-EC"/>
</dbReference>
<evidence type="ECO:0000256" key="8">
    <source>
        <dbReference type="ARBA" id="ARBA00022832"/>
    </source>
</evidence>
<dbReference type="FunFam" id="3.30.300.30:FF:000002">
    <property type="entry name" value="Long-chain fatty acid transport protein 1"/>
    <property type="match status" value="1"/>
</dbReference>
<evidence type="ECO:0000256" key="3">
    <source>
        <dbReference type="ARBA" id="ARBA00022448"/>
    </source>
</evidence>